<dbReference type="OrthoDB" id="366324at2"/>
<feature type="transmembrane region" description="Helical" evidence="1">
    <location>
        <begin position="98"/>
        <end position="118"/>
    </location>
</feature>
<keyword evidence="5" id="KW-1185">Reference proteome</keyword>
<dbReference type="Pfam" id="PF00563">
    <property type="entry name" value="EAL"/>
    <property type="match status" value="1"/>
</dbReference>
<evidence type="ECO:0000313" key="5">
    <source>
        <dbReference type="Proteomes" id="UP000007383"/>
    </source>
</evidence>
<dbReference type="PROSITE" id="PS50887">
    <property type="entry name" value="GGDEF"/>
    <property type="match status" value="1"/>
</dbReference>
<proteinExistence type="predicted"/>
<dbReference type="CDD" id="cd01948">
    <property type="entry name" value="EAL"/>
    <property type="match status" value="1"/>
</dbReference>
<feature type="transmembrane region" description="Helical" evidence="1">
    <location>
        <begin position="162"/>
        <end position="183"/>
    </location>
</feature>
<feature type="transmembrane region" description="Helical" evidence="1">
    <location>
        <begin position="51"/>
        <end position="68"/>
    </location>
</feature>
<dbReference type="PATRIC" id="fig|889378.3.peg.2145"/>
<dbReference type="InterPro" id="IPR029787">
    <property type="entry name" value="Nucleotide_cyclase"/>
</dbReference>
<dbReference type="InterPro" id="IPR000160">
    <property type="entry name" value="GGDEF_dom"/>
</dbReference>
<evidence type="ECO:0000259" key="2">
    <source>
        <dbReference type="PROSITE" id="PS50883"/>
    </source>
</evidence>
<dbReference type="HOGENOM" id="CLU_000445_70_50_12"/>
<dbReference type="SMART" id="SM00267">
    <property type="entry name" value="GGDEF"/>
    <property type="match status" value="1"/>
</dbReference>
<keyword evidence="1" id="KW-1133">Transmembrane helix</keyword>
<dbReference type="Gene3D" id="3.30.70.270">
    <property type="match status" value="1"/>
</dbReference>
<protein>
    <submittedName>
        <fullName evidence="4">Diguanylate cyclase (GGDEF) domain-containing protein</fullName>
    </submittedName>
</protein>
<dbReference type="SUPFAM" id="SSF55073">
    <property type="entry name" value="Nucleotide cyclase"/>
    <property type="match status" value="1"/>
</dbReference>
<dbReference type="AlphaFoldDB" id="H9UL13"/>
<dbReference type="NCBIfam" id="TIGR00254">
    <property type="entry name" value="GGDEF"/>
    <property type="match status" value="1"/>
</dbReference>
<evidence type="ECO:0000259" key="3">
    <source>
        <dbReference type="PROSITE" id="PS50887"/>
    </source>
</evidence>
<evidence type="ECO:0000313" key="4">
    <source>
        <dbReference type="EMBL" id="AFG38206.1"/>
    </source>
</evidence>
<dbReference type="STRING" id="889378.Spiaf_2169"/>
<dbReference type="InterPro" id="IPR043128">
    <property type="entry name" value="Rev_trsase/Diguanyl_cyclase"/>
</dbReference>
<dbReference type="InterPro" id="IPR035919">
    <property type="entry name" value="EAL_sf"/>
</dbReference>
<dbReference type="SUPFAM" id="SSF141868">
    <property type="entry name" value="EAL domain-like"/>
    <property type="match status" value="1"/>
</dbReference>
<organism evidence="4 5">
    <name type="scientific">Spirochaeta africana (strain ATCC 700263 / DSM 8902 / Z-7692)</name>
    <dbReference type="NCBI Taxonomy" id="889378"/>
    <lineage>
        <taxon>Bacteria</taxon>
        <taxon>Pseudomonadati</taxon>
        <taxon>Spirochaetota</taxon>
        <taxon>Spirochaetia</taxon>
        <taxon>Spirochaetales</taxon>
        <taxon>Spirochaetaceae</taxon>
        <taxon>Spirochaeta</taxon>
    </lineage>
</organism>
<feature type="transmembrane region" description="Helical" evidence="1">
    <location>
        <begin position="25"/>
        <end position="45"/>
    </location>
</feature>
<reference evidence="5" key="1">
    <citation type="journal article" date="2013" name="Stand. Genomic Sci.">
        <title>Complete genome sequence of the halophilic bacterium Spirochaeta africana type strain (Z-7692(T)) from the alkaline Lake Magadi in the East African Rift.</title>
        <authorList>
            <person name="Liolos K."/>
            <person name="Abt B."/>
            <person name="Scheuner C."/>
            <person name="Teshima H."/>
            <person name="Held B."/>
            <person name="Lapidus A."/>
            <person name="Nolan M."/>
            <person name="Lucas S."/>
            <person name="Deshpande S."/>
            <person name="Cheng J.F."/>
            <person name="Tapia R."/>
            <person name="Goodwin L.A."/>
            <person name="Pitluck S."/>
            <person name="Pagani I."/>
            <person name="Ivanova N."/>
            <person name="Mavromatis K."/>
            <person name="Mikhailova N."/>
            <person name="Huntemann M."/>
            <person name="Pati A."/>
            <person name="Chen A."/>
            <person name="Palaniappan K."/>
            <person name="Land M."/>
            <person name="Rohde M."/>
            <person name="Tindall B.J."/>
            <person name="Detter J.C."/>
            <person name="Goker M."/>
            <person name="Bristow J."/>
            <person name="Eisen J.A."/>
            <person name="Markowitz V."/>
            <person name="Hugenholtz P."/>
            <person name="Woyke T."/>
            <person name="Klenk H.P."/>
            <person name="Kyrpides N.C."/>
        </authorList>
    </citation>
    <scope>NUCLEOTIDE SEQUENCE</scope>
    <source>
        <strain evidence="5">ATCC 700263 / DSM 8902 / Z-7692</strain>
    </source>
</reference>
<feature type="domain" description="GGDEF" evidence="3">
    <location>
        <begin position="239"/>
        <end position="371"/>
    </location>
</feature>
<dbReference type="InterPro" id="IPR001633">
    <property type="entry name" value="EAL_dom"/>
</dbReference>
<dbReference type="GO" id="GO:0071111">
    <property type="term" value="F:cyclic-guanylate-specific phosphodiesterase activity"/>
    <property type="evidence" value="ECO:0007669"/>
    <property type="project" value="InterPro"/>
</dbReference>
<dbReference type="SMART" id="SM00052">
    <property type="entry name" value="EAL"/>
    <property type="match status" value="1"/>
</dbReference>
<dbReference type="InterPro" id="IPR050706">
    <property type="entry name" value="Cyclic-di-GMP_PDE-like"/>
</dbReference>
<feature type="transmembrane region" description="Helical" evidence="1">
    <location>
        <begin position="130"/>
        <end position="150"/>
    </location>
</feature>
<dbReference type="KEGG" id="sfc:Spiaf_2169"/>
<evidence type="ECO:0000256" key="1">
    <source>
        <dbReference type="SAM" id="Phobius"/>
    </source>
</evidence>
<dbReference type="Proteomes" id="UP000007383">
    <property type="component" value="Chromosome"/>
</dbReference>
<feature type="transmembrane region" description="Helical" evidence="1">
    <location>
        <begin position="75"/>
        <end position="92"/>
    </location>
</feature>
<dbReference type="Pfam" id="PF00990">
    <property type="entry name" value="GGDEF"/>
    <property type="match status" value="1"/>
</dbReference>
<accession>H9UL13</accession>
<dbReference type="eggNOG" id="COG5001">
    <property type="taxonomic scope" value="Bacteria"/>
</dbReference>
<dbReference type="PANTHER" id="PTHR33121">
    <property type="entry name" value="CYCLIC DI-GMP PHOSPHODIESTERASE PDEF"/>
    <property type="match status" value="1"/>
</dbReference>
<dbReference type="EMBL" id="CP003282">
    <property type="protein sequence ID" value="AFG38206.1"/>
    <property type="molecule type" value="Genomic_DNA"/>
</dbReference>
<dbReference type="PANTHER" id="PTHR33121:SF70">
    <property type="entry name" value="SIGNALING PROTEIN YKOW"/>
    <property type="match status" value="1"/>
</dbReference>
<dbReference type="PROSITE" id="PS50883">
    <property type="entry name" value="EAL"/>
    <property type="match status" value="1"/>
</dbReference>
<keyword evidence="1" id="KW-0812">Transmembrane</keyword>
<keyword evidence="1" id="KW-0472">Membrane</keyword>
<dbReference type="Gene3D" id="3.20.20.450">
    <property type="entry name" value="EAL domain"/>
    <property type="match status" value="1"/>
</dbReference>
<gene>
    <name evidence="4" type="ordered locus">Spiaf_2169</name>
</gene>
<sequence length="623" mass="69233">MPILCSMIRVTDPAPDRYVPEIGFFLDRLMLIFAGALLAAVPLNHFSGNTFFVYYNLVIAGMILSIFMLRRSLSILLQIVLLLCAGYAHVIPSMAYSGLIGTGFIMMATLQVLAIVFLRTRTAIILGSSAVAVTAGFAAMVGFGVITYAPPVLARMNSGQEWIIRTISVAAYLLLATTTVQYLRSRMFQAIDRLQVINAELTAMKDHAEHLAYYDELTGLPNRHSFHQHVERRIAAGCGPAALLLLDLRRFRLINSIYGGEHGDQILITIARVLQEHRPAGLYLARMSGDEFAGWFEYEEPQQLFDALLEFRHIGRAALAEVHPHYDLSYCAAYSLFPEHGGDYGQCFMNTGIAMRQAKLHGSSSVLAYTPDMGDHVHAENLLEAELKQAVRDENFTLVYQPKIDIHTRQVLGVEALARWNSPRLGDIPPARFIPALTHSSLIEGFTLQILQQAARDLGKLQGKFGPSITIAVNISPAVALSPEFPQQCCAILQQYRIDPAAIILEITEDILITELETARTAVARFRSLGIRVSLDDFGTGYAGLSYLRNIPFHELKIDRSFVQDIAENPRSLHLFRIICEMAELFGFSVIAEGVETEAQHAALRESSCRIAQGFYYARPENL</sequence>
<feature type="domain" description="EAL" evidence="2">
    <location>
        <begin position="380"/>
        <end position="623"/>
    </location>
</feature>
<name>H9UL13_SPIAZ</name>